<dbReference type="Proteomes" id="UP000566819">
    <property type="component" value="Unassembled WGS sequence"/>
</dbReference>
<feature type="transmembrane region" description="Helical" evidence="2">
    <location>
        <begin position="12"/>
        <end position="33"/>
    </location>
</feature>
<keyword evidence="2" id="KW-0812">Transmembrane</keyword>
<keyword evidence="4" id="KW-1185">Reference proteome</keyword>
<protein>
    <submittedName>
        <fullName evidence="3">Uncharacterized protein</fullName>
    </submittedName>
</protein>
<evidence type="ECO:0000256" key="2">
    <source>
        <dbReference type="SAM" id="Phobius"/>
    </source>
</evidence>
<gene>
    <name evidence="3" type="ORF">G7Y89_g5714</name>
</gene>
<feature type="region of interest" description="Disordered" evidence="1">
    <location>
        <begin position="381"/>
        <end position="429"/>
    </location>
</feature>
<feature type="region of interest" description="Disordered" evidence="1">
    <location>
        <begin position="268"/>
        <end position="287"/>
    </location>
</feature>
<feature type="compositionally biased region" description="Polar residues" evidence="1">
    <location>
        <begin position="122"/>
        <end position="132"/>
    </location>
</feature>
<evidence type="ECO:0000256" key="1">
    <source>
        <dbReference type="SAM" id="MobiDB-lite"/>
    </source>
</evidence>
<feature type="region of interest" description="Disordered" evidence="1">
    <location>
        <begin position="196"/>
        <end position="263"/>
    </location>
</feature>
<dbReference type="PANTHER" id="PTHR40623">
    <property type="entry name" value="INTEGRAL MEMBRANE PROTEIN"/>
    <property type="match status" value="1"/>
</dbReference>
<feature type="compositionally biased region" description="Basic and acidic residues" evidence="1">
    <location>
        <begin position="149"/>
        <end position="159"/>
    </location>
</feature>
<sequence>MFFVSWELWEKMSFILGLAILAVFCVGYGKLLWTNRLVKRQEIVDEEKRTRIQELRSSGQIIESRKSHDIPFGVRAIQSGIQVDGIWISNTSTPVPSELKFEHINSHSDTTDSSARASAETPQLSTRPTSRQGRAMFRTSDSTNLSLERATEDAAERQDAAGNRQSYKPRKSSHLRYGSYGDTKFDEETLGQLEGSITPKKKIHTHRPRGSRQVDLEADSSAADNEHSSGTSSDSDATLSSKRLHGDQQPTVPGTSQSIYRERTPVLANVPSGRPARESFPHQSSKADYFAVPHESPRNESLDPFLTPEGSLTPLGSPLAQEESRTSLFQNVRVTGSSSRMDNSQPIYTSLDKSPPPFVPGELHVNKSVRKVNSGFEVLPAGTFGVPAELRSNDTDFEDDSGERRQSKLQKKGRNSMTSRRASSALDHP</sequence>
<evidence type="ECO:0000313" key="3">
    <source>
        <dbReference type="EMBL" id="KAF4632422.1"/>
    </source>
</evidence>
<dbReference type="AlphaFoldDB" id="A0A8H4RQ75"/>
<comment type="caution">
    <text evidence="3">The sequence shown here is derived from an EMBL/GenBank/DDBJ whole genome shotgun (WGS) entry which is preliminary data.</text>
</comment>
<dbReference type="OrthoDB" id="5426165at2759"/>
<dbReference type="PANTHER" id="PTHR40623:SF2">
    <property type="entry name" value="INTEGRAL MEMBRANE PROTEIN"/>
    <property type="match status" value="1"/>
</dbReference>
<evidence type="ECO:0000313" key="4">
    <source>
        <dbReference type="Proteomes" id="UP000566819"/>
    </source>
</evidence>
<feature type="compositionally biased region" description="Basic residues" evidence="1">
    <location>
        <begin position="199"/>
        <end position="210"/>
    </location>
</feature>
<feature type="compositionally biased region" description="Low complexity" evidence="1">
    <location>
        <begin position="111"/>
        <end position="121"/>
    </location>
</feature>
<feature type="region of interest" description="Disordered" evidence="1">
    <location>
        <begin position="105"/>
        <end position="179"/>
    </location>
</feature>
<keyword evidence="2" id="KW-1133">Transmembrane helix</keyword>
<keyword evidence="2" id="KW-0472">Membrane</keyword>
<proteinExistence type="predicted"/>
<feature type="compositionally biased region" description="Polar residues" evidence="1">
    <location>
        <begin position="248"/>
        <end position="259"/>
    </location>
</feature>
<reference evidence="3 4" key="1">
    <citation type="submission" date="2020-03" db="EMBL/GenBank/DDBJ databases">
        <title>Draft Genome Sequence of Cudoniella acicularis.</title>
        <authorList>
            <person name="Buettner E."/>
            <person name="Kellner H."/>
        </authorList>
    </citation>
    <scope>NUCLEOTIDE SEQUENCE [LARGE SCALE GENOMIC DNA]</scope>
    <source>
        <strain evidence="3 4">DSM 108380</strain>
    </source>
</reference>
<accession>A0A8H4RQ75</accession>
<feature type="compositionally biased region" description="Polar residues" evidence="1">
    <location>
        <begin position="228"/>
        <end position="241"/>
    </location>
</feature>
<name>A0A8H4RQ75_9HELO</name>
<dbReference type="EMBL" id="JAAMPI010000349">
    <property type="protein sequence ID" value="KAF4632422.1"/>
    <property type="molecule type" value="Genomic_DNA"/>
</dbReference>
<organism evidence="3 4">
    <name type="scientific">Cudoniella acicularis</name>
    <dbReference type="NCBI Taxonomy" id="354080"/>
    <lineage>
        <taxon>Eukaryota</taxon>
        <taxon>Fungi</taxon>
        <taxon>Dikarya</taxon>
        <taxon>Ascomycota</taxon>
        <taxon>Pezizomycotina</taxon>
        <taxon>Leotiomycetes</taxon>
        <taxon>Helotiales</taxon>
        <taxon>Tricladiaceae</taxon>
        <taxon>Cudoniella</taxon>
    </lineage>
</organism>